<sequence length="116" mass="13875">MVLQKLEQQRDFDSIVKSNQSFLLFKHSLTCPISREAFREFHQFTSSYPKFSAYYLTVQENRPLSNYIADFFSIKHESPQIFYVQDGKVKWHMSHWNIRREEIEKAIQNSGVPLIK</sequence>
<gene>
    <name evidence="1" type="primary">ytxJ</name>
    <name evidence="1" type="ORF">OE104_01785</name>
</gene>
<dbReference type="AlphaFoldDB" id="A0A9E8LX53"/>
<dbReference type="Proteomes" id="UP001164718">
    <property type="component" value="Chromosome"/>
</dbReference>
<proteinExistence type="predicted"/>
<dbReference type="InterPro" id="IPR022551">
    <property type="entry name" value="BrxC"/>
</dbReference>
<keyword evidence="2" id="KW-1185">Reference proteome</keyword>
<dbReference type="NCBIfam" id="TIGR04019">
    <property type="entry name" value="B_thiol_YtxJ"/>
    <property type="match status" value="1"/>
</dbReference>
<protein>
    <submittedName>
        <fullName evidence="1">Bacillithiol system redox-active protein YtxJ</fullName>
    </submittedName>
</protein>
<organism evidence="1 2">
    <name type="scientific">Fervidibacillus albus</name>
    <dbReference type="NCBI Taxonomy" id="2980026"/>
    <lineage>
        <taxon>Bacteria</taxon>
        <taxon>Bacillati</taxon>
        <taxon>Bacillota</taxon>
        <taxon>Bacilli</taxon>
        <taxon>Bacillales</taxon>
        <taxon>Bacillaceae</taxon>
        <taxon>Fervidibacillus</taxon>
    </lineage>
</organism>
<evidence type="ECO:0000313" key="2">
    <source>
        <dbReference type="Proteomes" id="UP001164718"/>
    </source>
</evidence>
<name>A0A9E8LX53_9BACI</name>
<dbReference type="EMBL" id="CP106878">
    <property type="protein sequence ID" value="WAA11194.1"/>
    <property type="molecule type" value="Genomic_DNA"/>
</dbReference>
<dbReference type="InterPro" id="IPR036249">
    <property type="entry name" value="Thioredoxin-like_sf"/>
</dbReference>
<dbReference type="SUPFAM" id="SSF52833">
    <property type="entry name" value="Thioredoxin-like"/>
    <property type="match status" value="1"/>
</dbReference>
<dbReference type="Gene3D" id="3.40.30.10">
    <property type="entry name" value="Glutaredoxin"/>
    <property type="match status" value="1"/>
</dbReference>
<dbReference type="KEGG" id="faf:OE104_01785"/>
<evidence type="ECO:0000313" key="1">
    <source>
        <dbReference type="EMBL" id="WAA11194.1"/>
    </source>
</evidence>
<accession>A0A9E8LX53</accession>
<dbReference type="Pfam" id="PF11009">
    <property type="entry name" value="BrxC"/>
    <property type="match status" value="1"/>
</dbReference>
<reference evidence="1" key="1">
    <citation type="submission" date="2022-09" db="EMBL/GenBank/DDBJ databases">
        <title>Complete Genomes of Fervidibacillus albus and Fervidibacillus halotolerans isolated from tidal flat sediments.</title>
        <authorList>
            <person name="Kwon K.K."/>
            <person name="Yang S.-H."/>
            <person name="Park M.J."/>
            <person name="Oh H.-M."/>
        </authorList>
    </citation>
    <scope>NUCLEOTIDE SEQUENCE</scope>
    <source>
        <strain evidence="1">MEBiC13591</strain>
    </source>
</reference>